<dbReference type="Proteomes" id="UP000517753">
    <property type="component" value="Unassembled WGS sequence"/>
</dbReference>
<name>A0A7Y9FJF2_9SPHN</name>
<dbReference type="RefSeq" id="WP_179506870.1">
    <property type="nucleotide sequence ID" value="NZ_JACCBY010000001.1"/>
</dbReference>
<organism evidence="1 2">
    <name type="scientific">Sphingomonas melonis</name>
    <dbReference type="NCBI Taxonomy" id="152682"/>
    <lineage>
        <taxon>Bacteria</taxon>
        <taxon>Pseudomonadati</taxon>
        <taxon>Pseudomonadota</taxon>
        <taxon>Alphaproteobacteria</taxon>
        <taxon>Sphingomonadales</taxon>
        <taxon>Sphingomonadaceae</taxon>
        <taxon>Sphingomonas</taxon>
    </lineage>
</organism>
<dbReference type="EMBL" id="JACCBY010000001">
    <property type="protein sequence ID" value="NYD88243.1"/>
    <property type="molecule type" value="Genomic_DNA"/>
</dbReference>
<proteinExistence type="predicted"/>
<dbReference type="SUPFAM" id="SSF88723">
    <property type="entry name" value="PIN domain-like"/>
    <property type="match status" value="1"/>
</dbReference>
<dbReference type="InterPro" id="IPR029060">
    <property type="entry name" value="PIN-like_dom_sf"/>
</dbReference>
<reference evidence="1 2" key="1">
    <citation type="submission" date="2020-08" db="EMBL/GenBank/DDBJ databases">
        <title>The Agave Microbiome: Exploring the role of microbial communities in plant adaptations to desert environments.</title>
        <authorList>
            <person name="Partida-Martinez L.P."/>
        </authorList>
    </citation>
    <scope>NUCLEOTIDE SEQUENCE [LARGE SCALE GENOMIC DNA]</scope>
    <source>
        <strain evidence="1 2">AS2.3</strain>
    </source>
</reference>
<sequence length="117" mass="11963">MAGAPAVTVIDASAVLALVFEKPGCAVILASCRGALLSAVNLDEGLHKVARRGLDPVAIDAGQARVCAALHPRLHGTDTSVADRACLSPALATGCAVLTGDTDWVRLGLDIDVRPIR</sequence>
<evidence type="ECO:0000313" key="2">
    <source>
        <dbReference type="Proteomes" id="UP000517753"/>
    </source>
</evidence>
<protein>
    <submittedName>
        <fullName evidence="1">PIN domain nuclease of toxin-antitoxin system</fullName>
    </submittedName>
</protein>
<gene>
    <name evidence="1" type="ORF">HD841_000012</name>
</gene>
<comment type="caution">
    <text evidence="1">The sequence shown here is derived from an EMBL/GenBank/DDBJ whole genome shotgun (WGS) entry which is preliminary data.</text>
</comment>
<dbReference type="AlphaFoldDB" id="A0A7Y9FJF2"/>
<dbReference type="Gene3D" id="3.40.50.1010">
    <property type="entry name" value="5'-nuclease"/>
    <property type="match status" value="1"/>
</dbReference>
<evidence type="ECO:0000313" key="1">
    <source>
        <dbReference type="EMBL" id="NYD88243.1"/>
    </source>
</evidence>
<accession>A0A7Y9FJF2</accession>
<keyword evidence="2" id="KW-1185">Reference proteome</keyword>